<organism evidence="1">
    <name type="scientific">Arundo donax</name>
    <name type="common">Giant reed</name>
    <name type="synonym">Donax arundinaceus</name>
    <dbReference type="NCBI Taxonomy" id="35708"/>
    <lineage>
        <taxon>Eukaryota</taxon>
        <taxon>Viridiplantae</taxon>
        <taxon>Streptophyta</taxon>
        <taxon>Embryophyta</taxon>
        <taxon>Tracheophyta</taxon>
        <taxon>Spermatophyta</taxon>
        <taxon>Magnoliopsida</taxon>
        <taxon>Liliopsida</taxon>
        <taxon>Poales</taxon>
        <taxon>Poaceae</taxon>
        <taxon>PACMAD clade</taxon>
        <taxon>Arundinoideae</taxon>
        <taxon>Arundineae</taxon>
        <taxon>Arundo</taxon>
    </lineage>
</organism>
<accession>A0A0A8Z221</accession>
<reference evidence="1" key="1">
    <citation type="submission" date="2014-09" db="EMBL/GenBank/DDBJ databases">
        <authorList>
            <person name="Magalhaes I.L.F."/>
            <person name="Oliveira U."/>
            <person name="Santos F.R."/>
            <person name="Vidigal T.H.D.A."/>
            <person name="Brescovit A.D."/>
            <person name="Santos A.J."/>
        </authorList>
    </citation>
    <scope>NUCLEOTIDE SEQUENCE</scope>
    <source>
        <tissue evidence="1">Shoot tissue taken approximately 20 cm above the soil surface</tissue>
    </source>
</reference>
<evidence type="ECO:0000313" key="1">
    <source>
        <dbReference type="EMBL" id="JAD30790.1"/>
    </source>
</evidence>
<name>A0A0A8Z221_ARUDO</name>
<sequence length="49" mass="5568">MALLLFISLPYCSFDLPAPSRFGFLRASIRLVLTRLGLRGFVVTMIAWH</sequence>
<dbReference type="AlphaFoldDB" id="A0A0A8Z221"/>
<reference evidence="1" key="2">
    <citation type="journal article" date="2015" name="Data Brief">
        <title>Shoot transcriptome of the giant reed, Arundo donax.</title>
        <authorList>
            <person name="Barrero R.A."/>
            <person name="Guerrero F.D."/>
            <person name="Moolhuijzen P."/>
            <person name="Goolsby J.A."/>
            <person name="Tidwell J."/>
            <person name="Bellgard S.E."/>
            <person name="Bellgard M.I."/>
        </authorList>
    </citation>
    <scope>NUCLEOTIDE SEQUENCE</scope>
    <source>
        <tissue evidence="1">Shoot tissue taken approximately 20 cm above the soil surface</tissue>
    </source>
</reference>
<protein>
    <submittedName>
        <fullName evidence="1">Uncharacterized protein</fullName>
    </submittedName>
</protein>
<proteinExistence type="predicted"/>
<dbReference type="EMBL" id="GBRH01267105">
    <property type="protein sequence ID" value="JAD30790.1"/>
    <property type="molecule type" value="Transcribed_RNA"/>
</dbReference>